<accession>A0A2H0BJL9</accession>
<feature type="binding site" evidence="5">
    <location>
        <position position="123"/>
    </location>
    <ligand>
        <name>ATP</name>
        <dbReference type="ChEBI" id="CHEBI:30616"/>
    </ligand>
</feature>
<evidence type="ECO:0000256" key="4">
    <source>
        <dbReference type="ARBA" id="ARBA00022777"/>
    </source>
</evidence>
<keyword evidence="1 5" id="KW-0808">Transferase</keyword>
<comment type="domain">
    <text evidence="5">Consists of three domains, a large central CORE domain and two small peripheral domains, NMPbind and LID, which undergo movements during catalysis. The LID domain closes over the site of phosphoryl transfer upon ATP binding. Assembling and dissambling the active center during each catalytic cycle provides an effective means to prevent ATP hydrolysis.</text>
</comment>
<dbReference type="SUPFAM" id="SSF57774">
    <property type="entry name" value="Microbial and mitochondrial ADK, insert 'zinc finger' domain"/>
    <property type="match status" value="1"/>
</dbReference>
<dbReference type="PANTHER" id="PTHR23359">
    <property type="entry name" value="NUCLEOTIDE KINASE"/>
    <property type="match status" value="1"/>
</dbReference>
<dbReference type="EC" id="2.7.4.3" evidence="5 7"/>
<feature type="binding site" evidence="5">
    <location>
        <begin position="81"/>
        <end position="84"/>
    </location>
    <ligand>
        <name>AMP</name>
        <dbReference type="ChEBI" id="CHEBI:456215"/>
    </ligand>
</feature>
<dbReference type="EMBL" id="PCSV01000017">
    <property type="protein sequence ID" value="PIP57210.1"/>
    <property type="molecule type" value="Genomic_DNA"/>
</dbReference>
<feature type="binding site" evidence="5">
    <location>
        <position position="191"/>
    </location>
    <ligand>
        <name>ATP</name>
        <dbReference type="ChEBI" id="CHEBI:30616"/>
    </ligand>
</feature>
<dbReference type="HAMAP" id="MF_00235">
    <property type="entry name" value="Adenylate_kinase_Adk"/>
    <property type="match status" value="1"/>
</dbReference>
<sequence>MNIILLGPQGSGKGTQARLLVGKFGFFYFESGGFLRELSSKNEKVKAMLDKGAFVPDEEMVSYVTAFLDEKGLNDDILFDGFPRSIKQYIFLKSWLADRKTGINLAIVLQIREEETIRRLSARRYDPATGKIYNLITDPPPKDIDKNSLVQRDDDKPEAIKKRLTWYKEQVVPLIAELKKEVEVIDLDGARPIAEIHQEIYEKILLKNQQRG</sequence>
<dbReference type="InterPro" id="IPR027417">
    <property type="entry name" value="P-loop_NTPase"/>
</dbReference>
<feature type="binding site" evidence="5">
    <location>
        <position position="36"/>
    </location>
    <ligand>
        <name>AMP</name>
        <dbReference type="ChEBI" id="CHEBI:456215"/>
    </ligand>
</feature>
<protein>
    <recommendedName>
        <fullName evidence="5 7">Adenylate kinase</fullName>
        <shortName evidence="5">AK</shortName>
        <ecNumber evidence="5 7">2.7.4.3</ecNumber>
    </recommendedName>
    <alternativeName>
        <fullName evidence="5">ATP-AMP transphosphorylase</fullName>
    </alternativeName>
    <alternativeName>
        <fullName evidence="5">ATP:AMP phosphotransferase</fullName>
    </alternativeName>
    <alternativeName>
        <fullName evidence="5">Adenylate monophosphate kinase</fullName>
    </alternativeName>
</protein>
<comment type="subcellular location">
    <subcellularLocation>
        <location evidence="5 7">Cytoplasm</location>
    </subcellularLocation>
</comment>
<comment type="similarity">
    <text evidence="5 6">Belongs to the adenylate kinase family.</text>
</comment>
<dbReference type="UniPathway" id="UPA00588">
    <property type="reaction ID" value="UER00649"/>
</dbReference>
<dbReference type="PROSITE" id="PS00113">
    <property type="entry name" value="ADENYLATE_KINASE"/>
    <property type="match status" value="1"/>
</dbReference>
<evidence type="ECO:0000313" key="9">
    <source>
        <dbReference type="Proteomes" id="UP000230759"/>
    </source>
</evidence>
<dbReference type="Gene3D" id="3.40.50.300">
    <property type="entry name" value="P-loop containing nucleotide triphosphate hydrolases"/>
    <property type="match status" value="1"/>
</dbReference>
<dbReference type="Pfam" id="PF00406">
    <property type="entry name" value="ADK"/>
    <property type="match status" value="1"/>
</dbReference>
<dbReference type="GO" id="GO:0005737">
    <property type="term" value="C:cytoplasm"/>
    <property type="evidence" value="ECO:0007669"/>
    <property type="project" value="UniProtKB-SubCell"/>
</dbReference>
<dbReference type="AlphaFoldDB" id="A0A2H0BJL9"/>
<dbReference type="PRINTS" id="PR00094">
    <property type="entry name" value="ADENYLTKNASE"/>
</dbReference>
<evidence type="ECO:0000256" key="3">
    <source>
        <dbReference type="ARBA" id="ARBA00022741"/>
    </source>
</evidence>
<reference evidence="8 9" key="1">
    <citation type="submission" date="2017-09" db="EMBL/GenBank/DDBJ databases">
        <title>Depth-based differentiation of microbial function through sediment-hosted aquifers and enrichment of novel symbionts in the deep terrestrial subsurface.</title>
        <authorList>
            <person name="Probst A.J."/>
            <person name="Ladd B."/>
            <person name="Jarett J.K."/>
            <person name="Geller-Mcgrath D.E."/>
            <person name="Sieber C.M."/>
            <person name="Emerson J.B."/>
            <person name="Anantharaman K."/>
            <person name="Thomas B.C."/>
            <person name="Malmstrom R."/>
            <person name="Stieglmeier M."/>
            <person name="Klingl A."/>
            <person name="Woyke T."/>
            <person name="Ryan C.M."/>
            <person name="Banfield J.F."/>
        </authorList>
    </citation>
    <scope>NUCLEOTIDE SEQUENCE [LARGE SCALE GENOMIC DNA]</scope>
    <source>
        <strain evidence="8">CG22_combo_CG10-13_8_21_14_all_45_10</strain>
    </source>
</reference>
<keyword evidence="4 5" id="KW-0418">Kinase</keyword>
<dbReference type="SUPFAM" id="SSF52540">
    <property type="entry name" value="P-loop containing nucleoside triphosphate hydrolases"/>
    <property type="match status" value="1"/>
</dbReference>
<dbReference type="GO" id="GO:0044209">
    <property type="term" value="P:AMP salvage"/>
    <property type="evidence" value="ECO:0007669"/>
    <property type="project" value="UniProtKB-UniRule"/>
</dbReference>
<dbReference type="InterPro" id="IPR033690">
    <property type="entry name" value="Adenylat_kinase_CS"/>
</dbReference>
<comment type="caution">
    <text evidence="8">The sequence shown here is derived from an EMBL/GenBank/DDBJ whole genome shotgun (WGS) entry which is preliminary data.</text>
</comment>
<organism evidence="8 9">
    <name type="scientific">Candidatus Woesebacteria bacterium CG22_combo_CG10-13_8_21_14_all_45_10</name>
    <dbReference type="NCBI Taxonomy" id="1975060"/>
    <lineage>
        <taxon>Bacteria</taxon>
        <taxon>Candidatus Woeseibacteriota</taxon>
    </lineage>
</organism>
<dbReference type="InterPro" id="IPR000850">
    <property type="entry name" value="Adenylat/UMP-CMP_kin"/>
</dbReference>
<keyword evidence="5 7" id="KW-0067">ATP-binding</keyword>
<dbReference type="InterPro" id="IPR036193">
    <property type="entry name" value="ADK_active_lid_dom_sf"/>
</dbReference>
<dbReference type="CDD" id="cd01428">
    <property type="entry name" value="ADK"/>
    <property type="match status" value="1"/>
</dbReference>
<feature type="binding site" evidence="5">
    <location>
        <position position="88"/>
    </location>
    <ligand>
        <name>AMP</name>
        <dbReference type="ChEBI" id="CHEBI:456215"/>
    </ligand>
</feature>
<feature type="binding site" evidence="5">
    <location>
        <begin position="53"/>
        <end position="55"/>
    </location>
    <ligand>
        <name>AMP</name>
        <dbReference type="ChEBI" id="CHEBI:456215"/>
    </ligand>
</feature>
<feature type="binding site" evidence="5">
    <location>
        <position position="152"/>
    </location>
    <ligand>
        <name>AMP</name>
        <dbReference type="ChEBI" id="CHEBI:456215"/>
    </ligand>
</feature>
<evidence type="ECO:0000313" key="8">
    <source>
        <dbReference type="EMBL" id="PIP57210.1"/>
    </source>
</evidence>
<comment type="function">
    <text evidence="5">Catalyzes the reversible transfer of the terminal phosphate group between ATP and AMP. Plays an important role in cellular energy homeostasis and in adenine nucleotide metabolism.</text>
</comment>
<proteinExistence type="inferred from homology"/>
<evidence type="ECO:0000256" key="2">
    <source>
        <dbReference type="ARBA" id="ARBA00022727"/>
    </source>
</evidence>
<keyword evidence="2 5" id="KW-0545">Nucleotide biosynthesis</keyword>
<feature type="binding site" evidence="5">
    <location>
        <position position="163"/>
    </location>
    <ligand>
        <name>AMP</name>
        <dbReference type="ChEBI" id="CHEBI:456215"/>
    </ligand>
</feature>
<name>A0A2H0BJL9_9BACT</name>
<comment type="subunit">
    <text evidence="5 7">Monomer.</text>
</comment>
<keyword evidence="3 5" id="KW-0547">Nucleotide-binding</keyword>
<comment type="pathway">
    <text evidence="5">Purine metabolism; AMP biosynthesis via salvage pathway; AMP from ADP: step 1/1.</text>
</comment>
<gene>
    <name evidence="5" type="primary">adk</name>
    <name evidence="8" type="ORF">COX04_00670</name>
</gene>
<feature type="binding site" evidence="5">
    <location>
        <begin position="10"/>
        <end position="15"/>
    </location>
    <ligand>
        <name>ATP</name>
        <dbReference type="ChEBI" id="CHEBI:30616"/>
    </ligand>
</feature>
<dbReference type="GO" id="GO:0004017">
    <property type="term" value="F:AMP kinase activity"/>
    <property type="evidence" value="ECO:0007669"/>
    <property type="project" value="UniProtKB-UniRule"/>
</dbReference>
<feature type="binding site" evidence="5">
    <location>
        <position position="31"/>
    </location>
    <ligand>
        <name>AMP</name>
        <dbReference type="ChEBI" id="CHEBI:456215"/>
    </ligand>
</feature>
<keyword evidence="5" id="KW-0963">Cytoplasm</keyword>
<evidence type="ECO:0000256" key="7">
    <source>
        <dbReference type="RuleBase" id="RU003331"/>
    </source>
</evidence>
<feature type="binding site" evidence="5">
    <location>
        <begin position="132"/>
        <end position="133"/>
    </location>
    <ligand>
        <name>ATP</name>
        <dbReference type="ChEBI" id="CHEBI:30616"/>
    </ligand>
</feature>
<evidence type="ECO:0000256" key="1">
    <source>
        <dbReference type="ARBA" id="ARBA00022679"/>
    </source>
</evidence>
<comment type="caution">
    <text evidence="5">Lacks conserved residue(s) required for the propagation of feature annotation.</text>
</comment>
<dbReference type="GO" id="GO:0005524">
    <property type="term" value="F:ATP binding"/>
    <property type="evidence" value="ECO:0007669"/>
    <property type="project" value="UniProtKB-UniRule"/>
</dbReference>
<comment type="catalytic activity">
    <reaction evidence="5 7">
        <text>AMP + ATP = 2 ADP</text>
        <dbReference type="Rhea" id="RHEA:12973"/>
        <dbReference type="ChEBI" id="CHEBI:30616"/>
        <dbReference type="ChEBI" id="CHEBI:456215"/>
        <dbReference type="ChEBI" id="CHEBI:456216"/>
        <dbReference type="EC" id="2.7.4.3"/>
    </reaction>
</comment>
<evidence type="ECO:0000256" key="6">
    <source>
        <dbReference type="RuleBase" id="RU003330"/>
    </source>
</evidence>
<dbReference type="Proteomes" id="UP000230759">
    <property type="component" value="Unassembled WGS sequence"/>
</dbReference>
<evidence type="ECO:0000256" key="5">
    <source>
        <dbReference type="HAMAP-Rule" id="MF_00235"/>
    </source>
</evidence>